<protein>
    <recommendedName>
        <fullName evidence="9">Probable endonuclease 4</fullName>
        <ecNumber evidence="9">3.1.21.2</ecNumber>
    </recommendedName>
    <alternativeName>
        <fullName evidence="9">Endodeoxyribonuclease IV</fullName>
    </alternativeName>
    <alternativeName>
        <fullName evidence="9">Endonuclease IV</fullName>
    </alternativeName>
</protein>
<evidence type="ECO:0000256" key="8">
    <source>
        <dbReference type="ARBA" id="ARBA00023204"/>
    </source>
</evidence>
<keyword evidence="4 9" id="KW-0255">Endonuclease</keyword>
<feature type="binding site" evidence="9">
    <location>
        <position position="261"/>
    </location>
    <ligand>
        <name>Zn(2+)</name>
        <dbReference type="ChEBI" id="CHEBI:29105"/>
        <label>2</label>
    </ligand>
</feature>
<keyword evidence="6 9" id="KW-0378">Hydrolase</keyword>
<evidence type="ECO:0000256" key="5">
    <source>
        <dbReference type="ARBA" id="ARBA00022763"/>
    </source>
</evidence>
<dbReference type="GO" id="GO:0008270">
    <property type="term" value="F:zinc ion binding"/>
    <property type="evidence" value="ECO:0007669"/>
    <property type="project" value="UniProtKB-UniRule"/>
</dbReference>
<dbReference type="HOGENOM" id="CLU_025885_0_4_12"/>
<keyword evidence="5 9" id="KW-0227">DNA damage</keyword>
<evidence type="ECO:0000313" key="12">
    <source>
        <dbReference type="Proteomes" id="UP000005632"/>
    </source>
</evidence>
<feature type="binding site" evidence="9">
    <location>
        <position position="69"/>
    </location>
    <ligand>
        <name>Zn(2+)</name>
        <dbReference type="ChEBI" id="CHEBI:29105"/>
        <label>1</label>
    </ligand>
</feature>
<dbReference type="PANTHER" id="PTHR21445:SF0">
    <property type="entry name" value="APURINIC-APYRIMIDINIC ENDONUCLEASE"/>
    <property type="match status" value="1"/>
</dbReference>
<dbReference type="GO" id="GO:0006284">
    <property type="term" value="P:base-excision repair"/>
    <property type="evidence" value="ECO:0007669"/>
    <property type="project" value="TreeGrafter"/>
</dbReference>
<feature type="binding site" evidence="9">
    <location>
        <position position="216"/>
    </location>
    <ligand>
        <name>Zn(2+)</name>
        <dbReference type="ChEBI" id="CHEBI:29105"/>
        <label>2</label>
    </ligand>
</feature>
<feature type="binding site" evidence="9">
    <location>
        <position position="229"/>
    </location>
    <ligand>
        <name>Zn(2+)</name>
        <dbReference type="ChEBI" id="CHEBI:29105"/>
        <label>3</label>
    </ligand>
</feature>
<sequence>MLYVGAHTSIAGGLEQAALQAKELDATAFAMFTKNQRQWVSKPIEEEQASLFKETCSSLGYTKHQILPHDSYLINLGNPDQYKREQSLDAFIDELNRVVLLGLDKLNFHPGSAVDKSDRQTCLRLVAKSLDEALQQVDSVFAVLETTAGQGTSVGSTFEEIEEILHLCKYRDRLGVCIDTCHIFAAGYDIRTLDTFSATMDNFSKTIGFEKLMGMHLNDAKSALGSHVDRHASLGKGSIGLDCFSFICKDPRFSGIPLILETPDSSCYASEIALLKSYS</sequence>
<dbReference type="OrthoDB" id="9805666at2"/>
<feature type="binding site" evidence="9">
    <location>
        <position position="182"/>
    </location>
    <ligand>
        <name>Zn(2+)</name>
        <dbReference type="ChEBI" id="CHEBI:29105"/>
        <label>3</label>
    </ligand>
</feature>
<dbReference type="eggNOG" id="COG0648">
    <property type="taxonomic scope" value="Bacteria"/>
</dbReference>
<dbReference type="PANTHER" id="PTHR21445">
    <property type="entry name" value="ENDONUCLEASE IV ENDODEOXYRIBONUCLEASE IV"/>
    <property type="match status" value="1"/>
</dbReference>
<dbReference type="HAMAP" id="MF_00152">
    <property type="entry name" value="Nfo"/>
    <property type="match status" value="1"/>
</dbReference>
<dbReference type="CDD" id="cd00019">
    <property type="entry name" value="AP2Ec"/>
    <property type="match status" value="1"/>
</dbReference>
<dbReference type="PROSITE" id="PS51432">
    <property type="entry name" value="AP_NUCLEASE_F2_4"/>
    <property type="match status" value="1"/>
</dbReference>
<keyword evidence="12" id="KW-1185">Reference proteome</keyword>
<organism evidence="11 12">
    <name type="scientific">Sphaerochaeta pleomorpha (strain ATCC BAA-1885 / DSM 22778 / Grapes)</name>
    <dbReference type="NCBI Taxonomy" id="158190"/>
    <lineage>
        <taxon>Bacteria</taxon>
        <taxon>Pseudomonadati</taxon>
        <taxon>Spirochaetota</taxon>
        <taxon>Spirochaetia</taxon>
        <taxon>Spirochaetales</taxon>
        <taxon>Sphaerochaetaceae</taxon>
        <taxon>Sphaerochaeta</taxon>
    </lineage>
</organism>
<comment type="cofactor">
    <cofactor evidence="9">
        <name>Zn(2+)</name>
        <dbReference type="ChEBI" id="CHEBI:29105"/>
    </cofactor>
    <text evidence="9">Binds 3 Zn(2+) ions.</text>
</comment>
<keyword evidence="8 9" id="KW-0234">DNA repair</keyword>
<dbReference type="GO" id="GO:0003906">
    <property type="term" value="F:DNA-(apurinic or apyrimidinic site) endonuclease activity"/>
    <property type="evidence" value="ECO:0007669"/>
    <property type="project" value="TreeGrafter"/>
</dbReference>
<dbReference type="Proteomes" id="UP000005632">
    <property type="component" value="Chromosome"/>
</dbReference>
<evidence type="ECO:0000256" key="7">
    <source>
        <dbReference type="ARBA" id="ARBA00022833"/>
    </source>
</evidence>
<keyword evidence="3 9" id="KW-0479">Metal-binding</keyword>
<dbReference type="PROSITE" id="PS00729">
    <property type="entry name" value="AP_NUCLEASE_F2_1"/>
    <property type="match status" value="1"/>
</dbReference>
<evidence type="ECO:0000256" key="2">
    <source>
        <dbReference type="ARBA" id="ARBA00022722"/>
    </source>
</evidence>
<dbReference type="SMART" id="SM00518">
    <property type="entry name" value="AP2Ec"/>
    <property type="match status" value="1"/>
</dbReference>
<feature type="binding site" evidence="9">
    <location>
        <position position="231"/>
    </location>
    <ligand>
        <name>Zn(2+)</name>
        <dbReference type="ChEBI" id="CHEBI:29105"/>
        <label>3</label>
    </ligand>
</feature>
<feature type="binding site" evidence="9">
    <location>
        <position position="145"/>
    </location>
    <ligand>
        <name>Zn(2+)</name>
        <dbReference type="ChEBI" id="CHEBI:29105"/>
        <label>2</label>
    </ligand>
</feature>
<dbReference type="GO" id="GO:0008081">
    <property type="term" value="F:phosphoric diester hydrolase activity"/>
    <property type="evidence" value="ECO:0007669"/>
    <property type="project" value="TreeGrafter"/>
</dbReference>
<dbReference type="InterPro" id="IPR013022">
    <property type="entry name" value="Xyl_isomerase-like_TIM-brl"/>
</dbReference>
<evidence type="ECO:0000256" key="3">
    <source>
        <dbReference type="ARBA" id="ARBA00022723"/>
    </source>
</evidence>
<gene>
    <name evidence="9" type="primary">nfo</name>
    <name evidence="11" type="ordered locus">SpiGrapes_2493</name>
</gene>
<dbReference type="RefSeq" id="WP_014271094.1">
    <property type="nucleotide sequence ID" value="NC_016633.1"/>
</dbReference>
<dbReference type="EMBL" id="CP003155">
    <property type="protein sequence ID" value="AEV30254.1"/>
    <property type="molecule type" value="Genomic_DNA"/>
</dbReference>
<dbReference type="InterPro" id="IPR018246">
    <property type="entry name" value="AP_endonuc_F2_Zn_BS"/>
</dbReference>
<keyword evidence="2 9" id="KW-0540">Nuclease</keyword>
<dbReference type="InterPro" id="IPR001719">
    <property type="entry name" value="AP_endonuc_2"/>
</dbReference>
<evidence type="ECO:0000256" key="9">
    <source>
        <dbReference type="HAMAP-Rule" id="MF_00152"/>
    </source>
</evidence>
<evidence type="ECO:0000259" key="10">
    <source>
        <dbReference type="Pfam" id="PF01261"/>
    </source>
</evidence>
<evidence type="ECO:0000313" key="11">
    <source>
        <dbReference type="EMBL" id="AEV30254.1"/>
    </source>
</evidence>
<reference evidence="11 12" key="1">
    <citation type="submission" date="2011-11" db="EMBL/GenBank/DDBJ databases">
        <title>Complete sequence of Spirochaeta sp. grapes.</title>
        <authorList>
            <consortium name="US DOE Joint Genome Institute"/>
            <person name="Lucas S."/>
            <person name="Han J."/>
            <person name="Lapidus A."/>
            <person name="Cheng J.-F."/>
            <person name="Goodwin L."/>
            <person name="Pitluck S."/>
            <person name="Peters L."/>
            <person name="Ovchinnikova G."/>
            <person name="Munk A.C."/>
            <person name="Detter J.C."/>
            <person name="Han C."/>
            <person name="Tapia R."/>
            <person name="Land M."/>
            <person name="Hauser L."/>
            <person name="Kyrpides N."/>
            <person name="Ivanova N."/>
            <person name="Pagani I."/>
            <person name="Ritalahtilisa K."/>
            <person name="Loeffler F."/>
            <person name="Woyke T."/>
        </authorList>
    </citation>
    <scope>NUCLEOTIDE SEQUENCE [LARGE SCALE GENOMIC DNA]</scope>
    <source>
        <strain evidence="12">ATCC BAA-1885 / DSM 22778 / Grapes</strain>
    </source>
</reference>
<dbReference type="KEGG" id="sgp:SpiGrapes_2493"/>
<dbReference type="NCBIfam" id="TIGR00587">
    <property type="entry name" value="nfo"/>
    <property type="match status" value="1"/>
</dbReference>
<comment type="similarity">
    <text evidence="1 9">Belongs to the AP endonuclease 2 family.</text>
</comment>
<dbReference type="FunFam" id="3.20.20.150:FF:000001">
    <property type="entry name" value="Probable endonuclease 4"/>
    <property type="match status" value="1"/>
</dbReference>
<dbReference type="GO" id="GO:0008833">
    <property type="term" value="F:deoxyribonuclease IV (phage-T4-induced) activity"/>
    <property type="evidence" value="ECO:0007669"/>
    <property type="project" value="UniProtKB-UniRule"/>
</dbReference>
<keyword evidence="7 9" id="KW-0862">Zinc</keyword>
<dbReference type="Pfam" id="PF01261">
    <property type="entry name" value="AP_endonuc_2"/>
    <property type="match status" value="1"/>
</dbReference>
<dbReference type="InterPro" id="IPR036237">
    <property type="entry name" value="Xyl_isomerase-like_sf"/>
</dbReference>
<dbReference type="NCBIfam" id="NF002199">
    <property type="entry name" value="PRK01060.1-4"/>
    <property type="match status" value="1"/>
</dbReference>
<feature type="binding site" evidence="9">
    <location>
        <position position="109"/>
    </location>
    <ligand>
        <name>Zn(2+)</name>
        <dbReference type="ChEBI" id="CHEBI:29105"/>
        <label>1</label>
    </ligand>
</feature>
<evidence type="ECO:0000256" key="1">
    <source>
        <dbReference type="ARBA" id="ARBA00005340"/>
    </source>
</evidence>
<dbReference type="STRING" id="158190.SpiGrapes_2493"/>
<dbReference type="PROSITE" id="PS00730">
    <property type="entry name" value="AP_NUCLEASE_F2_2"/>
    <property type="match status" value="1"/>
</dbReference>
<dbReference type="GO" id="GO:0003677">
    <property type="term" value="F:DNA binding"/>
    <property type="evidence" value="ECO:0007669"/>
    <property type="project" value="InterPro"/>
</dbReference>
<comment type="catalytic activity">
    <reaction evidence="9">
        <text>Endonucleolytic cleavage to 5'-phosphooligonucleotide end-products.</text>
        <dbReference type="EC" id="3.1.21.2"/>
    </reaction>
</comment>
<proteinExistence type="inferred from homology"/>
<evidence type="ECO:0000256" key="4">
    <source>
        <dbReference type="ARBA" id="ARBA00022759"/>
    </source>
</evidence>
<feature type="binding site" evidence="9">
    <location>
        <position position="179"/>
    </location>
    <ligand>
        <name>Zn(2+)</name>
        <dbReference type="ChEBI" id="CHEBI:29105"/>
        <label>2</label>
    </ligand>
</feature>
<comment type="function">
    <text evidence="9">Endonuclease IV plays a role in DNA repair. It cleaves phosphodiester bonds at apurinic or apyrimidinic (AP) sites, generating a 3'-hydroxyl group and a 5'-terminal sugar phosphate.</text>
</comment>
<dbReference type="EC" id="3.1.21.2" evidence="9"/>
<dbReference type="Gene3D" id="3.20.20.150">
    <property type="entry name" value="Divalent-metal-dependent TIM barrel enzymes"/>
    <property type="match status" value="1"/>
</dbReference>
<dbReference type="SUPFAM" id="SSF51658">
    <property type="entry name" value="Xylose isomerase-like"/>
    <property type="match status" value="1"/>
</dbReference>
<feature type="domain" description="Xylose isomerase-like TIM barrel" evidence="10">
    <location>
        <begin position="20"/>
        <end position="276"/>
    </location>
</feature>
<accession>G8QU07</accession>
<evidence type="ECO:0000256" key="6">
    <source>
        <dbReference type="ARBA" id="ARBA00022801"/>
    </source>
</evidence>
<dbReference type="AlphaFoldDB" id="G8QU07"/>
<dbReference type="PROSITE" id="PS00731">
    <property type="entry name" value="AP_NUCLEASE_F2_3"/>
    <property type="match status" value="1"/>
</dbReference>
<feature type="binding site" evidence="9">
    <location>
        <position position="145"/>
    </location>
    <ligand>
        <name>Zn(2+)</name>
        <dbReference type="ChEBI" id="CHEBI:29105"/>
        <label>1</label>
    </ligand>
</feature>
<name>G8QU07_SPHPG</name>